<feature type="non-terminal residue" evidence="8">
    <location>
        <position position="1"/>
    </location>
</feature>
<evidence type="ECO:0008006" key="9">
    <source>
        <dbReference type="Google" id="ProtNLM"/>
    </source>
</evidence>
<dbReference type="SUPFAM" id="SSF56954">
    <property type="entry name" value="Outer membrane efflux proteins (OEP)"/>
    <property type="match status" value="1"/>
</dbReference>
<keyword evidence="5" id="KW-0472">Membrane</keyword>
<evidence type="ECO:0000256" key="6">
    <source>
        <dbReference type="ARBA" id="ARBA00023237"/>
    </source>
</evidence>
<evidence type="ECO:0000256" key="3">
    <source>
        <dbReference type="ARBA" id="ARBA00022452"/>
    </source>
</evidence>
<dbReference type="InterPro" id="IPR051906">
    <property type="entry name" value="TolC-like"/>
</dbReference>
<gene>
    <name evidence="8" type="ORF">METZ01_LOCUS184977</name>
</gene>
<protein>
    <recommendedName>
        <fullName evidence="9">TolC family protein</fullName>
    </recommendedName>
</protein>
<dbReference type="GO" id="GO:0015562">
    <property type="term" value="F:efflux transmembrane transporter activity"/>
    <property type="evidence" value="ECO:0007669"/>
    <property type="project" value="InterPro"/>
</dbReference>
<evidence type="ECO:0000256" key="1">
    <source>
        <dbReference type="ARBA" id="ARBA00004442"/>
    </source>
</evidence>
<keyword evidence="4" id="KW-0812">Transmembrane</keyword>
<evidence type="ECO:0000256" key="5">
    <source>
        <dbReference type="ARBA" id="ARBA00023136"/>
    </source>
</evidence>
<dbReference type="Pfam" id="PF02321">
    <property type="entry name" value="OEP"/>
    <property type="match status" value="1"/>
</dbReference>
<dbReference type="GO" id="GO:0015288">
    <property type="term" value="F:porin activity"/>
    <property type="evidence" value="ECO:0007669"/>
    <property type="project" value="TreeGrafter"/>
</dbReference>
<name>A0A382D3H0_9ZZZZ</name>
<feature type="coiled-coil region" evidence="7">
    <location>
        <begin position="386"/>
        <end position="434"/>
    </location>
</feature>
<dbReference type="AlphaFoldDB" id="A0A382D3H0"/>
<evidence type="ECO:0000256" key="7">
    <source>
        <dbReference type="SAM" id="Coils"/>
    </source>
</evidence>
<dbReference type="EMBL" id="UINC01037115">
    <property type="protein sequence ID" value="SVB32123.1"/>
    <property type="molecule type" value="Genomic_DNA"/>
</dbReference>
<keyword evidence="6" id="KW-0998">Cell outer membrane</keyword>
<dbReference type="InterPro" id="IPR003423">
    <property type="entry name" value="OMP_efflux"/>
</dbReference>
<organism evidence="8">
    <name type="scientific">marine metagenome</name>
    <dbReference type="NCBI Taxonomy" id="408172"/>
    <lineage>
        <taxon>unclassified sequences</taxon>
        <taxon>metagenomes</taxon>
        <taxon>ecological metagenomes</taxon>
    </lineage>
</organism>
<dbReference type="PANTHER" id="PTHR30026:SF23">
    <property type="entry name" value="TO APRF-PUTATIVE OUTER MEMBRANE EFFLUX PROTEIN OR SECRETED ALKALINE PHOSPHATASE-RELATED"/>
    <property type="match status" value="1"/>
</dbReference>
<evidence type="ECO:0000256" key="2">
    <source>
        <dbReference type="ARBA" id="ARBA00022448"/>
    </source>
</evidence>
<sequence>QAELDEASASLLEQVNLRQIDGREMAEVPLELVLKLAIERSLSLKVSKLGEDAAQRSVVAAQERYTPSVTTSFGYANTPSLTASSSCSPAELCGSSTSSLSFSSAYSKRADSGITYGLTYSEQTKTSTSISVDELGGEVTSGTTGDALSSASLTGSVTIPFFQDWGSDFNELPVRIAEVAVAKGRLNTRSTELSLLKQVASIYWDLVGILETVEVKKKAVALSEKLTRDNHARLEAGLLNATEVRVSETQLMRDRQSLLSSRLDVKSVEDQVRSVLNLQYLPVGLYPVDRPSGEFTVPNDINTLSETIYQNDTQISSLNASLEQNRYQLEQELNKQKTDMDLSLSYILNGYSSGTFGGTADFAKSKLHGMSATLTWKVPLGDQATVENIQRKRLEQQQLMLQIEERKSQLSLNLQSLLNSLKLIEKEKQTAEAVSKLSAEQLRHEIERFKLGKSTSYQVSQFQQDVVEAKQQEIMISIRQEKIRVEILALTGEFKEKYKLNQD</sequence>
<dbReference type="GO" id="GO:0009279">
    <property type="term" value="C:cell outer membrane"/>
    <property type="evidence" value="ECO:0007669"/>
    <property type="project" value="UniProtKB-SubCell"/>
</dbReference>
<dbReference type="Gene3D" id="1.20.1600.10">
    <property type="entry name" value="Outer membrane efflux proteins (OEP)"/>
    <property type="match status" value="1"/>
</dbReference>
<reference evidence="8" key="1">
    <citation type="submission" date="2018-05" db="EMBL/GenBank/DDBJ databases">
        <authorList>
            <person name="Lanie J.A."/>
            <person name="Ng W.-L."/>
            <person name="Kazmierczak K.M."/>
            <person name="Andrzejewski T.M."/>
            <person name="Davidsen T.M."/>
            <person name="Wayne K.J."/>
            <person name="Tettelin H."/>
            <person name="Glass J.I."/>
            <person name="Rusch D."/>
            <person name="Podicherti R."/>
            <person name="Tsui H.-C.T."/>
            <person name="Winkler M.E."/>
        </authorList>
    </citation>
    <scope>NUCLEOTIDE SEQUENCE</scope>
</reference>
<dbReference type="PANTHER" id="PTHR30026">
    <property type="entry name" value="OUTER MEMBRANE PROTEIN TOLC"/>
    <property type="match status" value="1"/>
</dbReference>
<dbReference type="GO" id="GO:1990281">
    <property type="term" value="C:efflux pump complex"/>
    <property type="evidence" value="ECO:0007669"/>
    <property type="project" value="TreeGrafter"/>
</dbReference>
<keyword evidence="2" id="KW-0813">Transport</keyword>
<keyword evidence="7" id="KW-0175">Coiled coil</keyword>
<accession>A0A382D3H0</accession>
<keyword evidence="3" id="KW-1134">Transmembrane beta strand</keyword>
<evidence type="ECO:0000256" key="4">
    <source>
        <dbReference type="ARBA" id="ARBA00022692"/>
    </source>
</evidence>
<comment type="subcellular location">
    <subcellularLocation>
        <location evidence="1">Cell outer membrane</location>
    </subcellularLocation>
</comment>
<proteinExistence type="predicted"/>
<evidence type="ECO:0000313" key="8">
    <source>
        <dbReference type="EMBL" id="SVB32123.1"/>
    </source>
</evidence>